<dbReference type="GO" id="GO:0015768">
    <property type="term" value="P:maltose transport"/>
    <property type="evidence" value="ECO:0007669"/>
    <property type="project" value="TreeGrafter"/>
</dbReference>
<evidence type="ECO:0000313" key="5">
    <source>
        <dbReference type="Proteomes" id="UP000319829"/>
    </source>
</evidence>
<protein>
    <submittedName>
        <fullName evidence="4">Extracellular solute-binding protein</fullName>
    </submittedName>
</protein>
<dbReference type="PANTHER" id="PTHR30061:SF50">
    <property type="entry name" value="MALTOSE_MALTODEXTRIN-BINDING PERIPLASMIC PROTEIN"/>
    <property type="match status" value="1"/>
</dbReference>
<dbReference type="Pfam" id="PF01547">
    <property type="entry name" value="SBP_bac_1"/>
    <property type="match status" value="1"/>
</dbReference>
<reference evidence="4 5" key="1">
    <citation type="journal article" date="2019" name="Nat. Microbiol.">
        <title>Mediterranean grassland soil C-N compound turnover is dependent on rainfall and depth, and is mediated by genomically divergent microorganisms.</title>
        <authorList>
            <person name="Diamond S."/>
            <person name="Andeer P.F."/>
            <person name="Li Z."/>
            <person name="Crits-Christoph A."/>
            <person name="Burstein D."/>
            <person name="Anantharaman K."/>
            <person name="Lane K.R."/>
            <person name="Thomas B.C."/>
            <person name="Pan C."/>
            <person name="Northen T.R."/>
            <person name="Banfield J.F."/>
        </authorList>
    </citation>
    <scope>NUCLEOTIDE SEQUENCE [LARGE SCALE GENOMIC DNA]</scope>
    <source>
        <strain evidence="4">WS_4</strain>
    </source>
</reference>
<proteinExistence type="inferred from homology"/>
<keyword evidence="2" id="KW-0813">Transport</keyword>
<evidence type="ECO:0000256" key="3">
    <source>
        <dbReference type="ARBA" id="ARBA00022729"/>
    </source>
</evidence>
<dbReference type="Gene3D" id="3.40.190.10">
    <property type="entry name" value="Periplasmic binding protein-like II"/>
    <property type="match status" value="2"/>
</dbReference>
<dbReference type="AlphaFoldDB" id="A0A538SVW8"/>
<dbReference type="GO" id="GO:0042956">
    <property type="term" value="P:maltodextrin transmembrane transport"/>
    <property type="evidence" value="ECO:0007669"/>
    <property type="project" value="TreeGrafter"/>
</dbReference>
<evidence type="ECO:0000313" key="4">
    <source>
        <dbReference type="EMBL" id="TMQ55540.1"/>
    </source>
</evidence>
<dbReference type="GO" id="GO:0055052">
    <property type="term" value="C:ATP-binding cassette (ABC) transporter complex, substrate-binding subunit-containing"/>
    <property type="evidence" value="ECO:0007669"/>
    <property type="project" value="TreeGrafter"/>
</dbReference>
<comment type="similarity">
    <text evidence="1">Belongs to the bacterial solute-binding protein 1 family.</text>
</comment>
<dbReference type="PANTHER" id="PTHR30061">
    <property type="entry name" value="MALTOSE-BINDING PERIPLASMIC PROTEIN"/>
    <property type="match status" value="1"/>
</dbReference>
<dbReference type="InterPro" id="IPR006059">
    <property type="entry name" value="SBP"/>
</dbReference>
<dbReference type="SUPFAM" id="SSF53850">
    <property type="entry name" value="Periplasmic binding protein-like II"/>
    <property type="match status" value="1"/>
</dbReference>
<dbReference type="EMBL" id="VBOU01000021">
    <property type="protein sequence ID" value="TMQ55540.1"/>
    <property type="molecule type" value="Genomic_DNA"/>
</dbReference>
<keyword evidence="3" id="KW-0732">Signal</keyword>
<accession>A0A538SVW8</accession>
<evidence type="ECO:0000256" key="1">
    <source>
        <dbReference type="ARBA" id="ARBA00008520"/>
    </source>
</evidence>
<organism evidence="4 5">
    <name type="scientific">Eiseniibacteriota bacterium</name>
    <dbReference type="NCBI Taxonomy" id="2212470"/>
    <lineage>
        <taxon>Bacteria</taxon>
        <taxon>Candidatus Eiseniibacteriota</taxon>
    </lineage>
</organism>
<evidence type="ECO:0000256" key="2">
    <source>
        <dbReference type="ARBA" id="ARBA00022448"/>
    </source>
</evidence>
<name>A0A538SVW8_UNCEI</name>
<dbReference type="Proteomes" id="UP000319829">
    <property type="component" value="Unassembled WGS sequence"/>
</dbReference>
<dbReference type="GO" id="GO:1901982">
    <property type="term" value="F:maltose binding"/>
    <property type="evidence" value="ECO:0007669"/>
    <property type="project" value="TreeGrafter"/>
</dbReference>
<gene>
    <name evidence="4" type="ORF">E6K74_03030</name>
</gene>
<comment type="caution">
    <text evidence="4">The sequence shown here is derived from an EMBL/GenBank/DDBJ whole genome shotgun (WGS) entry which is preliminary data.</text>
</comment>
<sequence>MGSRGHSVVGRRAERLACAALALAAILTLPLAGCGKRPSAKQTIIFWQFSPLTAIRPVIDRFEKDYPDLDVQVEQLTWQSGREKIVAAIAAGRPPDLCEIGSTFLPGLVADSTLIDLTDSIPELIPALRGWPVVRSRGRIYAIPWMLGTRALYMNGDLMKRAGLSPLRPPTTWASFARAVQLVDAVDPEAKGFGMNSGEREVLFKKFMPFAWGNGGDILDSTLTRSVVLSPQNIEALRFYLSLKPHSLLDRQEMLDEAFSRGRLGFIISGPWMLRKLPESAPHLHFEVTLMPRPAEGRGSPASFAGAEALGVFRGSRGKAAALQLARFLVREENAMPLYVATGNAFPAAVAAEQDSYFVSHPRDRVFVEQLRTAVAPPVHPRWVEMEEILNGELEEAIYGKKSAEAALRSADSRIVALLNPGP</sequence>